<evidence type="ECO:0000256" key="1">
    <source>
        <dbReference type="SAM" id="Phobius"/>
    </source>
</evidence>
<keyword evidence="1" id="KW-0812">Transmembrane</keyword>
<protein>
    <submittedName>
        <fullName evidence="2">Uncharacterized protein</fullName>
    </submittedName>
</protein>
<gene>
    <name evidence="2" type="ORF">M0813_10462</name>
</gene>
<accession>A0ABQ8X443</accession>
<name>A0ABQ8X443_9EUKA</name>
<comment type="caution">
    <text evidence="2">The sequence shown here is derived from an EMBL/GenBank/DDBJ whole genome shotgun (WGS) entry which is preliminary data.</text>
</comment>
<keyword evidence="1" id="KW-0472">Membrane</keyword>
<keyword evidence="3" id="KW-1185">Reference proteome</keyword>
<evidence type="ECO:0000313" key="2">
    <source>
        <dbReference type="EMBL" id="KAJ6226924.1"/>
    </source>
</evidence>
<feature type="transmembrane region" description="Helical" evidence="1">
    <location>
        <begin position="12"/>
        <end position="32"/>
    </location>
</feature>
<organism evidence="2 3">
    <name type="scientific">Anaeramoeba flamelloides</name>
    <dbReference type="NCBI Taxonomy" id="1746091"/>
    <lineage>
        <taxon>Eukaryota</taxon>
        <taxon>Metamonada</taxon>
        <taxon>Anaeramoebidae</taxon>
        <taxon>Anaeramoeba</taxon>
    </lineage>
</organism>
<dbReference type="Proteomes" id="UP001150062">
    <property type="component" value="Unassembled WGS sequence"/>
</dbReference>
<dbReference type="EMBL" id="JAOAOG010000339">
    <property type="protein sequence ID" value="KAJ6226924.1"/>
    <property type="molecule type" value="Genomic_DNA"/>
</dbReference>
<sequence length="108" mass="12857">MFETNADKSLKHFSVLFRTVFDFEIVFFSFFFKDLMTNRQIMEEEDTSESSPFSDELLQNSFPKFAQQVPTIYKNNQARSQLYPQNPKLSKQIIKVETFIRIIKNMIP</sequence>
<proteinExistence type="predicted"/>
<evidence type="ECO:0000313" key="3">
    <source>
        <dbReference type="Proteomes" id="UP001150062"/>
    </source>
</evidence>
<keyword evidence="1" id="KW-1133">Transmembrane helix</keyword>
<reference evidence="2" key="1">
    <citation type="submission" date="2022-08" db="EMBL/GenBank/DDBJ databases">
        <title>Novel sulfate-reducing endosymbionts in the free-living metamonad Anaeramoeba.</title>
        <authorList>
            <person name="Jerlstrom-Hultqvist J."/>
            <person name="Cepicka I."/>
            <person name="Gallot-Lavallee L."/>
            <person name="Salas-Leiva D."/>
            <person name="Curtis B.A."/>
            <person name="Zahonova K."/>
            <person name="Pipaliya S."/>
            <person name="Dacks J."/>
            <person name="Roger A.J."/>
        </authorList>
    </citation>
    <scope>NUCLEOTIDE SEQUENCE</scope>
    <source>
        <strain evidence="2">Schooner1</strain>
    </source>
</reference>